<dbReference type="InterPro" id="IPR006140">
    <property type="entry name" value="D-isomer_DH_NAD-bd"/>
</dbReference>
<dbReference type="KEGG" id="cpor:BED41_13910"/>
<evidence type="ECO:0000313" key="4">
    <source>
        <dbReference type="EMBL" id="ANZ46095.1"/>
    </source>
</evidence>
<dbReference type="CDD" id="cd05300">
    <property type="entry name" value="2-Hacid_dh_1"/>
    <property type="match status" value="1"/>
</dbReference>
<dbReference type="GO" id="GO:0016491">
    <property type="term" value="F:oxidoreductase activity"/>
    <property type="evidence" value="ECO:0007669"/>
    <property type="project" value="UniProtKB-KW"/>
</dbReference>
<accession>A0A1B2I7Z3</accession>
<feature type="domain" description="D-isomer specific 2-hydroxyacid dehydrogenase NAD-binding" evidence="3">
    <location>
        <begin position="171"/>
        <end position="341"/>
    </location>
</feature>
<dbReference type="STRING" id="1197717.BED41_13910"/>
<keyword evidence="2" id="KW-0520">NAD</keyword>
<dbReference type="Pfam" id="PF02826">
    <property type="entry name" value="2-Hacid_dh_C"/>
    <property type="match status" value="1"/>
</dbReference>
<dbReference type="GO" id="GO:0051287">
    <property type="term" value="F:NAD binding"/>
    <property type="evidence" value="ECO:0007669"/>
    <property type="project" value="InterPro"/>
</dbReference>
<dbReference type="SUPFAM" id="SSF51735">
    <property type="entry name" value="NAD(P)-binding Rossmann-fold domains"/>
    <property type="match status" value="1"/>
</dbReference>
<dbReference type="Proteomes" id="UP000093044">
    <property type="component" value="Chromosome"/>
</dbReference>
<evidence type="ECO:0000256" key="1">
    <source>
        <dbReference type="ARBA" id="ARBA00023002"/>
    </source>
</evidence>
<reference evidence="4" key="1">
    <citation type="submission" date="2016-08" db="EMBL/GenBank/DDBJ databases">
        <title>Complete genome of Cloacibacillus porcorum.</title>
        <authorList>
            <person name="Looft T."/>
            <person name="Bayles D.O."/>
            <person name="Alt D.P."/>
        </authorList>
    </citation>
    <scope>NUCLEOTIDE SEQUENCE [LARGE SCALE GENOMIC DNA]</scope>
    <source>
        <strain evidence="4">CL-84</strain>
    </source>
</reference>
<dbReference type="PANTHER" id="PTHR43333:SF1">
    <property type="entry name" value="D-ISOMER SPECIFIC 2-HYDROXYACID DEHYDROGENASE NAD-BINDING DOMAIN-CONTAINING PROTEIN"/>
    <property type="match status" value="1"/>
</dbReference>
<dbReference type="SUPFAM" id="SSF52283">
    <property type="entry name" value="Formate/glycerate dehydrogenase catalytic domain-like"/>
    <property type="match status" value="1"/>
</dbReference>
<protein>
    <recommendedName>
        <fullName evidence="3">D-isomer specific 2-hydroxyacid dehydrogenase NAD-binding domain-containing protein</fullName>
    </recommendedName>
</protein>
<sequence>MSAAADGSIPAFSEYKLQTDKSARFAGRNKNREVFTMYEGKIHIHIENSRSSSPIFIATEGHVKALLKKNADIVDKIHITLGSSVVDPVEQWTEEDLKEYYDYMKTADIMVGFCFPTKDMASYAPNLRWIHFISAGIEHATPFDWVPEGVTIINNRGVHLPKSGESFAMFLAMLNAQMPCLATAQRNGKWDRIFTSVIKGKKLVIFGAGSQGGEIARQAHRMGLRVIAIDPYVKEHPCCEAVYGIDRLKEELADADFLAIAAPATEETRGFFNEEVLGWLPKHAGLMNISRGALLDHDALDRKLRNGELCCAILDVFEPEPLPADSILWKTPNLTITPHVSSDDVINYMPLTLDLTIENVRNELAGRPLKNIVDIKKEF</sequence>
<evidence type="ECO:0000256" key="2">
    <source>
        <dbReference type="ARBA" id="ARBA00023027"/>
    </source>
</evidence>
<evidence type="ECO:0000259" key="3">
    <source>
        <dbReference type="Pfam" id="PF02826"/>
    </source>
</evidence>
<keyword evidence="1" id="KW-0560">Oxidoreductase</keyword>
<organism evidence="4 5">
    <name type="scientific">Cloacibacillus porcorum</name>
    <dbReference type="NCBI Taxonomy" id="1197717"/>
    <lineage>
        <taxon>Bacteria</taxon>
        <taxon>Thermotogati</taxon>
        <taxon>Synergistota</taxon>
        <taxon>Synergistia</taxon>
        <taxon>Synergistales</taxon>
        <taxon>Synergistaceae</taxon>
        <taxon>Cloacibacillus</taxon>
    </lineage>
</organism>
<name>A0A1B2I7Z3_9BACT</name>
<gene>
    <name evidence="4" type="ORF">BED41_13910</name>
</gene>
<evidence type="ECO:0000313" key="5">
    <source>
        <dbReference type="Proteomes" id="UP000093044"/>
    </source>
</evidence>
<dbReference type="PANTHER" id="PTHR43333">
    <property type="entry name" value="2-HACID_DH_C DOMAIN-CONTAINING PROTEIN"/>
    <property type="match status" value="1"/>
</dbReference>
<proteinExistence type="predicted"/>
<dbReference type="InterPro" id="IPR036291">
    <property type="entry name" value="NAD(P)-bd_dom_sf"/>
</dbReference>
<keyword evidence="5" id="KW-1185">Reference proteome</keyword>
<dbReference type="AlphaFoldDB" id="A0A1B2I7Z3"/>
<dbReference type="EMBL" id="CP016757">
    <property type="protein sequence ID" value="ANZ46095.1"/>
    <property type="molecule type" value="Genomic_DNA"/>
</dbReference>
<dbReference type="Gene3D" id="3.40.50.720">
    <property type="entry name" value="NAD(P)-binding Rossmann-like Domain"/>
    <property type="match status" value="2"/>
</dbReference>